<dbReference type="Proteomes" id="UP000230002">
    <property type="component" value="Unassembled WGS sequence"/>
</dbReference>
<feature type="region of interest" description="Disordered" evidence="1">
    <location>
        <begin position="173"/>
        <end position="197"/>
    </location>
</feature>
<reference evidence="2 3" key="1">
    <citation type="journal article" date="2015" name="Sci. Rep.">
        <title>Chromosome-level genome map provides insights into diverse defense mechanisms in the medicinal fungus Ganoderma sinense.</title>
        <authorList>
            <person name="Zhu Y."/>
            <person name="Xu J."/>
            <person name="Sun C."/>
            <person name="Zhou S."/>
            <person name="Xu H."/>
            <person name="Nelson D.R."/>
            <person name="Qian J."/>
            <person name="Song J."/>
            <person name="Luo H."/>
            <person name="Xiang L."/>
            <person name="Li Y."/>
            <person name="Xu Z."/>
            <person name="Ji A."/>
            <person name="Wang L."/>
            <person name="Lu S."/>
            <person name="Hayward A."/>
            <person name="Sun W."/>
            <person name="Li X."/>
            <person name="Schwartz D.C."/>
            <person name="Wang Y."/>
            <person name="Chen S."/>
        </authorList>
    </citation>
    <scope>NUCLEOTIDE SEQUENCE [LARGE SCALE GENOMIC DNA]</scope>
    <source>
        <strain evidence="2 3">ZZ0214-1</strain>
    </source>
</reference>
<sequence>MSDQAGCRILVISPTIARAHQFVERVQALSPSPRPRHGDTEGGSDDAATTTAISEQTSNDPPTAAGNTVRIPWTIANKYYTADVHFEPHAFEHFRVLHAVGVPAIIYVWGPGEAYREHVPEIAQKVQNYDPEVSLTVRFGESVEDASPAEPNADEDGLDEFLSSHGFEFVEGNRSFRRPTQDTERHSDDEDTGIPGLPRVIDALSTIMWPSIVQSEATKKRKSRARDLIGWALEEEGDDGLRALIANPSASPSAGASDSVAAAAAARKSRMQREMEELERWLGDEEAASGVKYARGKPEGEHPRAEPDAAASAKTQDEEARTWVSSAPVSSAEGWEDMMTPPTIRTPRPSDEHSDDGGSEHGFEDDFADFVSASSHPHLPSRRLTDEKLLEVNYDVGRLTPMHTGVSYHSLGSVSDFGGDGDGDESFGVGGYGSLDNEEDDPDLPSRAEILATSRRLFGVSALSPAPTSSTLAELDTTPTKEPSSSSNTNTQTSPAQPSPQPPASADSSVDFSLDPEDADESFAAFDLSRVFSALQGMKDEIAGMENEDERRRAAARVALGLVYGLGVGGDQREQAVPTTVGQSSGGA</sequence>
<feature type="region of interest" description="Disordered" evidence="1">
    <location>
        <begin position="462"/>
        <end position="518"/>
    </location>
</feature>
<feature type="compositionally biased region" description="Low complexity" evidence="1">
    <location>
        <begin position="484"/>
        <end position="496"/>
    </location>
</feature>
<feature type="compositionally biased region" description="Low complexity" evidence="1">
    <location>
        <begin position="246"/>
        <end position="266"/>
    </location>
</feature>
<dbReference type="Gene3D" id="3.40.50.11960">
    <property type="match status" value="1"/>
</dbReference>
<evidence type="ECO:0000256" key="1">
    <source>
        <dbReference type="SAM" id="MobiDB-lite"/>
    </source>
</evidence>
<dbReference type="PANTHER" id="PTHR14659:SF1">
    <property type="entry name" value="ALPHA- AND GAMMA-ADAPTIN-BINDING PROTEIN P34"/>
    <property type="match status" value="1"/>
</dbReference>
<name>A0A2G8RMS1_9APHY</name>
<dbReference type="PANTHER" id="PTHR14659">
    <property type="entry name" value="ALPHA- AND GAMMA-ADAPTIN-BINDING PROTEIN P34"/>
    <property type="match status" value="1"/>
</dbReference>
<feature type="region of interest" description="Disordered" evidence="1">
    <location>
        <begin position="28"/>
        <end position="47"/>
    </location>
</feature>
<dbReference type="EMBL" id="AYKW01000069">
    <property type="protein sequence ID" value="PIL22815.1"/>
    <property type="molecule type" value="Genomic_DNA"/>
</dbReference>
<feature type="compositionally biased region" description="Basic and acidic residues" evidence="1">
    <location>
        <begin position="348"/>
        <end position="364"/>
    </location>
</feature>
<feature type="region of interest" description="Disordered" evidence="1">
    <location>
        <begin position="294"/>
        <end position="365"/>
    </location>
</feature>
<proteinExistence type="predicted"/>
<feature type="compositionally biased region" description="Basic and acidic residues" evidence="1">
    <location>
        <begin position="296"/>
        <end position="307"/>
    </location>
</feature>
<accession>A0A2G8RMS1</accession>
<dbReference type="OrthoDB" id="10261384at2759"/>
<dbReference type="AlphaFoldDB" id="A0A2G8RMS1"/>
<organism evidence="2 3">
    <name type="scientific">Ganoderma sinense ZZ0214-1</name>
    <dbReference type="NCBI Taxonomy" id="1077348"/>
    <lineage>
        <taxon>Eukaryota</taxon>
        <taxon>Fungi</taxon>
        <taxon>Dikarya</taxon>
        <taxon>Basidiomycota</taxon>
        <taxon>Agaricomycotina</taxon>
        <taxon>Agaricomycetes</taxon>
        <taxon>Polyporales</taxon>
        <taxon>Polyporaceae</taxon>
        <taxon>Ganoderma</taxon>
    </lineage>
</organism>
<keyword evidence="3" id="KW-1185">Reference proteome</keyword>
<dbReference type="STRING" id="1077348.A0A2G8RMS1"/>
<dbReference type="InterPro" id="IPR019341">
    <property type="entry name" value="Alpha/Gamma-adaptin-bd_p34"/>
</dbReference>
<feature type="compositionally biased region" description="Basic and acidic residues" evidence="1">
    <location>
        <begin position="179"/>
        <end position="188"/>
    </location>
</feature>
<evidence type="ECO:0000313" key="2">
    <source>
        <dbReference type="EMBL" id="PIL22815.1"/>
    </source>
</evidence>
<evidence type="ECO:0000313" key="3">
    <source>
        <dbReference type="Proteomes" id="UP000230002"/>
    </source>
</evidence>
<feature type="region of interest" description="Disordered" evidence="1">
    <location>
        <begin position="244"/>
        <end position="268"/>
    </location>
</feature>
<feature type="region of interest" description="Disordered" evidence="1">
    <location>
        <begin position="417"/>
        <end position="444"/>
    </location>
</feature>
<gene>
    <name evidence="2" type="ORF">GSI_15510</name>
</gene>
<comment type="caution">
    <text evidence="2">The sequence shown here is derived from an EMBL/GenBank/DDBJ whole genome shotgun (WGS) entry which is preliminary data.</text>
</comment>
<protein>
    <submittedName>
        <fullName evidence="2">Uncharacterized protein</fullName>
    </submittedName>
</protein>
<feature type="compositionally biased region" description="Polar residues" evidence="1">
    <location>
        <begin position="466"/>
        <end position="483"/>
    </location>
</feature>